<evidence type="ECO:0000313" key="2">
    <source>
        <dbReference type="EMBL" id="CBZ54855.1"/>
    </source>
</evidence>
<reference evidence="3" key="4">
    <citation type="journal article" date="2015" name="PLoS ONE">
        <title>Comprehensive Evaluation of Toxoplasma gondii VEG and Neospora caninum LIV Genomes with Tachyzoite Stage Transcriptome and Proteome Defines Novel Transcript Features.</title>
        <authorList>
            <person name="Ramaprasad A."/>
            <person name="Mourier T."/>
            <person name="Naeem R."/>
            <person name="Malas T.B."/>
            <person name="Moussa E."/>
            <person name="Panigrahi A."/>
            <person name="Vermont S.J."/>
            <person name="Otto T.D."/>
            <person name="Wastling J."/>
            <person name="Pain A."/>
        </authorList>
    </citation>
    <scope>NUCLEOTIDE SEQUENCE</scope>
    <source>
        <strain evidence="3">Liverpool</strain>
    </source>
</reference>
<dbReference type="Proteomes" id="UP000007494">
    <property type="component" value="Chromosome X"/>
</dbReference>
<sequence length="302" mass="31776">MSNKASGGFQALRGLRYAVGIVLVGVLCLSKVGAAATDDSILAVCGRDDAVLVQLPLKDTKTTAKFKCPEGSVLFPGEPGEAGGQLTKFCEDSSCTRQATLGDSFRLSAEVENGRKKTQESKTYTLQMTRELESSKNLYFLCKATKAQSEDTGSGGAKTATETTDTTCTVLVAAFGSKPASDKESESEQDTNLECTIGRTVPVTTLTSTSNKVSFRCGDIGDLLPGNIENAFNGEECSKEESLTQLGLGATLVVGRSASENSAVAYTLEVSKFPTDAPVSLCYKCNIDSTDGKQAQQKSGTE</sequence>
<name>F0VLA3_NEOCL</name>
<accession>F0VLA3</accession>
<dbReference type="OrthoDB" id="10382829at2759"/>
<reference evidence="2" key="1">
    <citation type="submission" date="2011-02" db="EMBL/GenBank/DDBJ databases">
        <authorList>
            <person name="Aslett M."/>
        </authorList>
    </citation>
    <scope>NUCLEOTIDE SEQUENCE</scope>
    <source>
        <strain evidence="2">Liverpool</strain>
    </source>
</reference>
<dbReference type="InterPro" id="IPR036755">
    <property type="entry name" value="SRS_dom_sf"/>
</dbReference>
<reference evidence="2" key="2">
    <citation type="submission" date="2011-03" db="EMBL/GenBank/DDBJ databases">
        <title>Comparative genomics and transcriptomics of Neospora caninum and Toxoplasma gondii.</title>
        <authorList>
            <person name="Reid A.J."/>
            <person name="Sohal A."/>
            <person name="Harris D."/>
            <person name="Quail M."/>
            <person name="Sanders M."/>
            <person name="Berriman M."/>
            <person name="Wastling J.M."/>
            <person name="Pain A."/>
        </authorList>
    </citation>
    <scope>NUCLEOTIDE SEQUENCE</scope>
    <source>
        <strain evidence="2">Liverpool</strain>
    </source>
</reference>
<dbReference type="EMBL" id="LN714485">
    <property type="protein sequence ID" value="CEL69575.1"/>
    <property type="molecule type" value="Genomic_DNA"/>
</dbReference>
<dbReference type="InterPro" id="IPR007226">
    <property type="entry name" value="SRS_dom"/>
</dbReference>
<evidence type="ECO:0000313" key="3">
    <source>
        <dbReference type="EMBL" id="CEL69575.1"/>
    </source>
</evidence>
<dbReference type="VEuPathDB" id="ToxoDB:NCLIV_052800"/>
<dbReference type="eggNOG" id="ENOG502TMPM">
    <property type="taxonomic scope" value="Eukaryota"/>
</dbReference>
<keyword evidence="4" id="KW-1185">Reference proteome</keyword>
<dbReference type="Pfam" id="PF04092">
    <property type="entry name" value="SAG"/>
    <property type="match status" value="2"/>
</dbReference>
<dbReference type="GO" id="GO:0016020">
    <property type="term" value="C:membrane"/>
    <property type="evidence" value="ECO:0007669"/>
    <property type="project" value="InterPro"/>
</dbReference>
<feature type="domain" description="SRS" evidence="1">
    <location>
        <begin position="51"/>
        <end position="172"/>
    </location>
</feature>
<evidence type="ECO:0000259" key="1">
    <source>
        <dbReference type="Pfam" id="PF04092"/>
    </source>
</evidence>
<dbReference type="AlphaFoldDB" id="F0VLA3"/>
<dbReference type="OMA" id="ESCHTIR"/>
<dbReference type="GeneID" id="13446559"/>
<protein>
    <submittedName>
        <fullName evidence="2">SRS domain-containing protein</fullName>
    </submittedName>
</protein>
<dbReference type="RefSeq" id="XP_003884883.1">
    <property type="nucleotide sequence ID" value="XM_003884834.1"/>
</dbReference>
<dbReference type="InParanoid" id="F0VLA3"/>
<proteinExistence type="predicted"/>
<dbReference type="Gene3D" id="2.60.40.1320">
    <property type="entry name" value="SRS domain"/>
    <property type="match status" value="2"/>
</dbReference>
<reference evidence="4" key="3">
    <citation type="journal article" date="2012" name="PLoS Pathog.">
        <title>Comparative genomics of the apicomplexan parasites Toxoplasma gondii and Neospora caninum: Coccidia differing in host range and transmission strategy.</title>
        <authorList>
            <person name="Reid A.J."/>
            <person name="Vermont S.J."/>
            <person name="Cotton J.A."/>
            <person name="Harris D."/>
            <person name="Hill-Cawthorne G.A."/>
            <person name="Konen-Waisman S."/>
            <person name="Latham S.M."/>
            <person name="Mourier T."/>
            <person name="Norton R."/>
            <person name="Quail M.A."/>
            <person name="Sanders M."/>
            <person name="Shanmugam D."/>
            <person name="Sohal A."/>
            <person name="Wasmuth J.D."/>
            <person name="Brunk B."/>
            <person name="Grigg M.E."/>
            <person name="Howard J.C."/>
            <person name="Parkinson J."/>
            <person name="Roos D.S."/>
            <person name="Trees A.J."/>
            <person name="Berriman M."/>
            <person name="Pain A."/>
            <person name="Wastling J.M."/>
        </authorList>
    </citation>
    <scope>NUCLEOTIDE SEQUENCE [LARGE SCALE GENOMIC DNA]</scope>
    <source>
        <strain evidence="4">Liverpool</strain>
    </source>
</reference>
<evidence type="ECO:0000313" key="4">
    <source>
        <dbReference type="Proteomes" id="UP000007494"/>
    </source>
</evidence>
<gene>
    <name evidence="3" type="ORF">BN1204_052800</name>
    <name evidence="2" type="ORF">NCLIV_052800</name>
</gene>
<organism evidence="2 4">
    <name type="scientific">Neospora caninum (strain Liverpool)</name>
    <dbReference type="NCBI Taxonomy" id="572307"/>
    <lineage>
        <taxon>Eukaryota</taxon>
        <taxon>Sar</taxon>
        <taxon>Alveolata</taxon>
        <taxon>Apicomplexa</taxon>
        <taxon>Conoidasida</taxon>
        <taxon>Coccidia</taxon>
        <taxon>Eucoccidiorida</taxon>
        <taxon>Eimeriorina</taxon>
        <taxon>Sarcocystidae</taxon>
        <taxon>Neospora</taxon>
    </lineage>
</organism>
<feature type="domain" description="SRS" evidence="1">
    <location>
        <begin position="200"/>
        <end position="292"/>
    </location>
</feature>
<dbReference type="EMBL" id="FR823391">
    <property type="protein sequence ID" value="CBZ54855.1"/>
    <property type="molecule type" value="Genomic_DNA"/>
</dbReference>